<dbReference type="AlphaFoldDB" id="J9F5J7"/>
<gene>
    <name evidence="1" type="ORF">EVA_22105</name>
</gene>
<dbReference type="EMBL" id="AMCI01009255">
    <property type="protein sequence ID" value="EJW89788.1"/>
    <property type="molecule type" value="Genomic_DNA"/>
</dbReference>
<protein>
    <submittedName>
        <fullName evidence="1">Uncharacterized protein</fullName>
    </submittedName>
</protein>
<evidence type="ECO:0000313" key="1">
    <source>
        <dbReference type="EMBL" id="EJW89788.1"/>
    </source>
</evidence>
<proteinExistence type="predicted"/>
<feature type="non-terminal residue" evidence="1">
    <location>
        <position position="24"/>
    </location>
</feature>
<sequence length="24" mass="2825">MVTDGTGTMELVFFKGIKWMYEKL</sequence>
<name>J9F5J7_9ZZZZ</name>
<accession>J9F5J7</accession>
<reference evidence="1" key="1">
    <citation type="journal article" date="2012" name="PLoS ONE">
        <title>Gene sets for utilization of primary and secondary nutrition supplies in the distal gut of endangered iberian lynx.</title>
        <authorList>
            <person name="Alcaide M."/>
            <person name="Messina E."/>
            <person name="Richter M."/>
            <person name="Bargiela R."/>
            <person name="Peplies J."/>
            <person name="Huws S.A."/>
            <person name="Newbold C.J."/>
            <person name="Golyshin P.N."/>
            <person name="Simon M.A."/>
            <person name="Lopez G."/>
            <person name="Yakimov M.M."/>
            <person name="Ferrer M."/>
        </authorList>
    </citation>
    <scope>NUCLEOTIDE SEQUENCE</scope>
</reference>
<organism evidence="1">
    <name type="scientific">gut metagenome</name>
    <dbReference type="NCBI Taxonomy" id="749906"/>
    <lineage>
        <taxon>unclassified sequences</taxon>
        <taxon>metagenomes</taxon>
        <taxon>organismal metagenomes</taxon>
    </lineage>
</organism>
<comment type="caution">
    <text evidence="1">The sequence shown here is derived from an EMBL/GenBank/DDBJ whole genome shotgun (WGS) entry which is preliminary data.</text>
</comment>